<dbReference type="PANTHER" id="PTHR37162">
    <property type="entry name" value="HAT FAMILY DIMERISATION DOMAINCONTAINING PROTEIN-RELATED"/>
    <property type="match status" value="1"/>
</dbReference>
<evidence type="ECO:0008006" key="4">
    <source>
        <dbReference type="Google" id="ProtNLM"/>
    </source>
</evidence>
<keyword evidence="3" id="KW-1185">Reference proteome</keyword>
<dbReference type="EMBL" id="JBJJXI010000022">
    <property type="protein sequence ID" value="KAL3404876.1"/>
    <property type="molecule type" value="Genomic_DNA"/>
</dbReference>
<feature type="compositionally biased region" description="Low complexity" evidence="1">
    <location>
        <begin position="66"/>
        <end position="82"/>
    </location>
</feature>
<accession>A0ABD2XJJ2</accession>
<feature type="region of interest" description="Disordered" evidence="1">
    <location>
        <begin position="437"/>
        <end position="461"/>
    </location>
</feature>
<comment type="caution">
    <text evidence="2">The sequence shown here is derived from an EMBL/GenBank/DDBJ whole genome shotgun (WGS) entry which is preliminary data.</text>
</comment>
<protein>
    <recommendedName>
        <fullName evidence="4">DUF4371 domain-containing protein</fullName>
    </recommendedName>
</protein>
<evidence type="ECO:0000313" key="2">
    <source>
        <dbReference type="EMBL" id="KAL3404876.1"/>
    </source>
</evidence>
<evidence type="ECO:0000256" key="1">
    <source>
        <dbReference type="SAM" id="MobiDB-lite"/>
    </source>
</evidence>
<feature type="region of interest" description="Disordered" evidence="1">
    <location>
        <begin position="63"/>
        <end position="90"/>
    </location>
</feature>
<dbReference type="Proteomes" id="UP001627154">
    <property type="component" value="Unassembled WGS sequence"/>
</dbReference>
<name>A0ABD2XJJ2_9HYME</name>
<proteinExistence type="predicted"/>
<dbReference type="InterPro" id="IPR012337">
    <property type="entry name" value="RNaseH-like_sf"/>
</dbReference>
<evidence type="ECO:0000313" key="3">
    <source>
        <dbReference type="Proteomes" id="UP001627154"/>
    </source>
</evidence>
<dbReference type="PANTHER" id="PTHR37162:SF1">
    <property type="entry name" value="BED-TYPE DOMAIN-CONTAINING PROTEIN"/>
    <property type="match status" value="1"/>
</dbReference>
<organism evidence="2 3">
    <name type="scientific">Trichogramma kaykai</name>
    <dbReference type="NCBI Taxonomy" id="54128"/>
    <lineage>
        <taxon>Eukaryota</taxon>
        <taxon>Metazoa</taxon>
        <taxon>Ecdysozoa</taxon>
        <taxon>Arthropoda</taxon>
        <taxon>Hexapoda</taxon>
        <taxon>Insecta</taxon>
        <taxon>Pterygota</taxon>
        <taxon>Neoptera</taxon>
        <taxon>Endopterygota</taxon>
        <taxon>Hymenoptera</taxon>
        <taxon>Apocrita</taxon>
        <taxon>Proctotrupomorpha</taxon>
        <taxon>Chalcidoidea</taxon>
        <taxon>Trichogrammatidae</taxon>
        <taxon>Trichogramma</taxon>
    </lineage>
</organism>
<sequence length="660" mass="75757">MGIDESQVTGDEDQFPLFLKARRQWRHHAGSKRQPWWPSDPNPPYFDLLSEYVFEQQACRGYGHQPLPSTSTPASPSLAAPTPTLPKSPAPKEVFIEKVTEKEKEEMEEEKEKEVEEEEERVIHNARPTRSDLTKHALTPKHVENINCSKKSGSYQEIVIEGPSLKERTTVVEYKTAQFIAVHPVSILLVDELVPFMQELTLKDPEAVQQMKMKHTKCTGIIKDVLYKSAFSEIVDILNEVLYSVLVDESTDVSNTKLFCISVQYYSFRLEKSVQHFLSFVELDPLNSKAPDLFESFRKFFIESKISLNNLIAVSSDNAKTGTKNSFYTNLRDVVPNAISLNCICHSMALIAKSSTNSTSKTLKSVEDLARDISGYFCKSPKRTEELSAKLKFHELPDTKILRLSGTRWLEGYHVFDRILNHWPALIDFFDEECNSPSKNKSSDKPSQLPKPSKKVSTIKPPKEIKPTKAKIILEAMNDVSNQAYMYFFKYVLKFFNVFNATFQSRDLKIHTPYNDIKVLINRIASNFIKKESLPRVLDQDFDVESNCRSVEDVYFGPSIPILNEKQKLSVESLSSVRDNCLNFYKQALKGMRIKLLEHRNLLSSLVFLEPKYALDSEKREEIANLSGLCNEFFPFIDLEIAFEWRTLPSYFDSQKKQII</sequence>
<dbReference type="AlphaFoldDB" id="A0ABD2XJJ2"/>
<dbReference type="SUPFAM" id="SSF53098">
    <property type="entry name" value="Ribonuclease H-like"/>
    <property type="match status" value="1"/>
</dbReference>
<reference evidence="2 3" key="1">
    <citation type="journal article" date="2024" name="bioRxiv">
        <title>A reference genome for Trichogramma kaykai: A tiny desert-dwelling parasitoid wasp with competing sex-ratio distorters.</title>
        <authorList>
            <person name="Culotta J."/>
            <person name="Lindsey A.R."/>
        </authorList>
    </citation>
    <scope>NUCLEOTIDE SEQUENCE [LARGE SCALE GENOMIC DNA]</scope>
    <source>
        <strain evidence="2 3">KSX58</strain>
    </source>
</reference>
<gene>
    <name evidence="2" type="ORF">TKK_002535</name>
</gene>